<dbReference type="Proteomes" id="UP000788262">
    <property type="component" value="Unassembled WGS sequence"/>
</dbReference>
<comment type="caution">
    <text evidence="1">The sequence shown here is derived from an EMBL/GenBank/DDBJ whole genome shotgun (WGS) entry which is preliminary data.</text>
</comment>
<protein>
    <submittedName>
        <fullName evidence="1">Uncharacterized protein</fullName>
    </submittedName>
</protein>
<evidence type="ECO:0000313" key="2">
    <source>
        <dbReference type="Proteomes" id="UP000788262"/>
    </source>
</evidence>
<evidence type="ECO:0000313" key="1">
    <source>
        <dbReference type="EMBL" id="MBN0043738.1"/>
    </source>
</evidence>
<gene>
    <name evidence="1" type="ORF">JS756_06375</name>
</gene>
<accession>A0ABS2VKX8</accession>
<reference evidence="1 2" key="1">
    <citation type="submission" date="2021-02" db="EMBL/GenBank/DDBJ databases">
        <title>Whole genome sequencing of Streptomyces actuosus VRA1.</title>
        <authorList>
            <person name="Sen G."/>
            <person name="Sen A."/>
        </authorList>
    </citation>
    <scope>NUCLEOTIDE SEQUENCE [LARGE SCALE GENOMIC DNA]</scope>
    <source>
        <strain evidence="1 2">VRA1</strain>
    </source>
</reference>
<dbReference type="EMBL" id="JAFFZS010000003">
    <property type="protein sequence ID" value="MBN0043738.1"/>
    <property type="molecule type" value="Genomic_DNA"/>
</dbReference>
<sequence>MLVAAALLDVLILAGALYDSTRLLRPAGRRRLRALEGAERRLVGRRMRGRIGAAAYREGMRSLAEGRRPPRLLR</sequence>
<organism evidence="1 2">
    <name type="scientific">Streptomyces actuosus</name>
    <dbReference type="NCBI Taxonomy" id="1885"/>
    <lineage>
        <taxon>Bacteria</taxon>
        <taxon>Bacillati</taxon>
        <taxon>Actinomycetota</taxon>
        <taxon>Actinomycetes</taxon>
        <taxon>Kitasatosporales</taxon>
        <taxon>Streptomycetaceae</taxon>
        <taxon>Streptomyces</taxon>
    </lineage>
</organism>
<proteinExistence type="predicted"/>
<name>A0ABS2VKX8_STRAS</name>
<keyword evidence="2" id="KW-1185">Reference proteome</keyword>
<dbReference type="RefSeq" id="WP_205381956.1">
    <property type="nucleotide sequence ID" value="NZ_JAFFZS010000003.1"/>
</dbReference>